<sequence length="413" mass="44441">MKRVVITGMGALTPIGNNLNDYWANLKAGVSGAGEITRFDTSKFKTHFACELKNFNLEDHIPRSESRKYDRFTSYALVAVEEAVQHAKIDFETLNRNKIGVIWGSGNGGIETFTEEMIDYVKREENPKFNPFFIPKIIADIASGVISMRYGLRGINFTCISACATGTTAIIDAFNYIRWGKANMIITGGSEAPITAAGLGGFTASRALSTNNEQATTASRPFDKTRDGFVMGEGAGALILEEYEHARARGANIIAEVAGGGMAADAYHLTGTHPEGEGAFLGMNEALEDAGITANDIDHINLHATSTPIGDQSELIAVERVFGTEPNLKLSATKSMTGHLLGAAGAIEAIASIKAIEDGTVPPTINTKEVDEDWDKKFDLTLGKAQAHDIRYAMSNTFGFGGHIATAIFKRFE</sequence>
<evidence type="ECO:0000256" key="5">
    <source>
        <dbReference type="ARBA" id="ARBA00022516"/>
    </source>
</evidence>
<protein>
    <recommendedName>
        <fullName evidence="4 11">3-oxoacyl-[acyl-carrier-protein] synthase 2</fullName>
        <ecNumber evidence="3 11">2.3.1.179</ecNumber>
    </recommendedName>
</protein>
<reference evidence="15" key="1">
    <citation type="journal article" date="2019" name="Int. J. Syst. Evol. Microbiol.">
        <title>The Global Catalogue of Microorganisms (GCM) 10K type strain sequencing project: providing services to taxonomists for standard genome sequencing and annotation.</title>
        <authorList>
            <consortium name="The Broad Institute Genomics Platform"/>
            <consortium name="The Broad Institute Genome Sequencing Center for Infectious Disease"/>
            <person name="Wu L."/>
            <person name="Ma J."/>
        </authorList>
    </citation>
    <scope>NUCLEOTIDE SEQUENCE [LARGE SCALE GENOMIC DNA]</scope>
    <source>
        <strain evidence="15">CGMCC 1.15111</strain>
    </source>
</reference>
<comment type="catalytic activity">
    <reaction evidence="11">
        <text>(9Z)-hexadecenoyl-[ACP] + malonyl-[ACP] + H(+) = 3-oxo-(11Z)-octadecenoyl-[ACP] + holo-[ACP] + CO2</text>
        <dbReference type="Rhea" id="RHEA:55040"/>
        <dbReference type="Rhea" id="RHEA-COMP:9623"/>
        <dbReference type="Rhea" id="RHEA-COMP:9685"/>
        <dbReference type="Rhea" id="RHEA-COMP:10800"/>
        <dbReference type="Rhea" id="RHEA-COMP:14074"/>
        <dbReference type="ChEBI" id="CHEBI:15378"/>
        <dbReference type="ChEBI" id="CHEBI:16526"/>
        <dbReference type="ChEBI" id="CHEBI:64479"/>
        <dbReference type="ChEBI" id="CHEBI:78449"/>
        <dbReference type="ChEBI" id="CHEBI:83989"/>
        <dbReference type="ChEBI" id="CHEBI:138538"/>
        <dbReference type="EC" id="2.3.1.179"/>
    </reaction>
</comment>
<keyword evidence="7" id="KW-0276">Fatty acid metabolism</keyword>
<proteinExistence type="inferred from homology"/>
<dbReference type="SMART" id="SM00825">
    <property type="entry name" value="PKS_KS"/>
    <property type="match status" value="1"/>
</dbReference>
<gene>
    <name evidence="14" type="primary">fabF</name>
    <name evidence="14" type="ORF">GCM10011340_12220</name>
</gene>
<comment type="similarity">
    <text evidence="2 11 12">Belongs to the thiolase-like superfamily. Beta-ketoacyl-ACP synthases family.</text>
</comment>
<evidence type="ECO:0000259" key="13">
    <source>
        <dbReference type="PROSITE" id="PS52004"/>
    </source>
</evidence>
<organism evidence="14 15">
    <name type="scientific">Roseivirga thermotolerans</name>
    <dbReference type="NCBI Taxonomy" id="1758176"/>
    <lineage>
        <taxon>Bacteria</taxon>
        <taxon>Pseudomonadati</taxon>
        <taxon>Bacteroidota</taxon>
        <taxon>Cytophagia</taxon>
        <taxon>Cytophagales</taxon>
        <taxon>Roseivirgaceae</taxon>
        <taxon>Roseivirga</taxon>
    </lineage>
</organism>
<evidence type="ECO:0000256" key="4">
    <source>
        <dbReference type="ARBA" id="ARBA00014657"/>
    </source>
</evidence>
<dbReference type="Gene3D" id="3.40.47.10">
    <property type="match status" value="1"/>
</dbReference>
<evidence type="ECO:0000313" key="14">
    <source>
        <dbReference type="EMBL" id="GHE59166.1"/>
    </source>
</evidence>
<dbReference type="InterPro" id="IPR014030">
    <property type="entry name" value="Ketoacyl_synth_N"/>
</dbReference>
<evidence type="ECO:0000256" key="12">
    <source>
        <dbReference type="RuleBase" id="RU003694"/>
    </source>
</evidence>
<keyword evidence="6 11" id="KW-0808">Transferase</keyword>
<comment type="pathway">
    <text evidence="1 11">Lipid metabolism; fatty acid biosynthesis.</text>
</comment>
<dbReference type="NCBIfam" id="TIGR03150">
    <property type="entry name" value="fabF"/>
    <property type="match status" value="1"/>
</dbReference>
<dbReference type="InterPro" id="IPR017568">
    <property type="entry name" value="3-oxoacyl-ACP_synth-2"/>
</dbReference>
<keyword evidence="9 11" id="KW-0275">Fatty acid biosynthesis</keyword>
<evidence type="ECO:0000256" key="10">
    <source>
        <dbReference type="ARBA" id="ARBA00023315"/>
    </source>
</evidence>
<feature type="domain" description="Ketosynthase family 3 (KS3)" evidence="13">
    <location>
        <begin position="1"/>
        <end position="411"/>
    </location>
</feature>
<evidence type="ECO:0000256" key="9">
    <source>
        <dbReference type="ARBA" id="ARBA00023160"/>
    </source>
</evidence>
<dbReference type="Pfam" id="PF00109">
    <property type="entry name" value="ketoacyl-synt"/>
    <property type="match status" value="1"/>
</dbReference>
<evidence type="ECO:0000256" key="1">
    <source>
        <dbReference type="ARBA" id="ARBA00005194"/>
    </source>
</evidence>
<evidence type="ECO:0000256" key="7">
    <source>
        <dbReference type="ARBA" id="ARBA00022832"/>
    </source>
</evidence>
<dbReference type="InterPro" id="IPR014031">
    <property type="entry name" value="Ketoacyl_synth_C"/>
</dbReference>
<dbReference type="PANTHER" id="PTHR11712:SF336">
    <property type="entry name" value="3-OXOACYL-[ACYL-CARRIER-PROTEIN] SYNTHASE, MITOCHONDRIAL"/>
    <property type="match status" value="1"/>
</dbReference>
<dbReference type="PIRSF" id="PIRSF000447">
    <property type="entry name" value="KAS_II"/>
    <property type="match status" value="1"/>
</dbReference>
<comment type="caution">
    <text evidence="14">The sequence shown here is derived from an EMBL/GenBank/DDBJ whole genome shotgun (WGS) entry which is preliminary data.</text>
</comment>
<dbReference type="InterPro" id="IPR020841">
    <property type="entry name" value="PKS_Beta-ketoAc_synthase_dom"/>
</dbReference>
<keyword evidence="15" id="KW-1185">Reference proteome</keyword>
<evidence type="ECO:0000256" key="2">
    <source>
        <dbReference type="ARBA" id="ARBA00008467"/>
    </source>
</evidence>
<dbReference type="CDD" id="cd00834">
    <property type="entry name" value="KAS_I_II"/>
    <property type="match status" value="1"/>
</dbReference>
<dbReference type="EC" id="2.3.1.179" evidence="3 11"/>
<evidence type="ECO:0000256" key="8">
    <source>
        <dbReference type="ARBA" id="ARBA00023098"/>
    </source>
</evidence>
<evidence type="ECO:0000256" key="11">
    <source>
        <dbReference type="PIRNR" id="PIRNR000447"/>
    </source>
</evidence>
<name>A0ABQ3I6T7_9BACT</name>
<evidence type="ECO:0000313" key="15">
    <source>
        <dbReference type="Proteomes" id="UP000658258"/>
    </source>
</evidence>
<dbReference type="Pfam" id="PF02801">
    <property type="entry name" value="Ketoacyl-synt_C"/>
    <property type="match status" value="1"/>
</dbReference>
<keyword evidence="8" id="KW-0443">Lipid metabolism</keyword>
<dbReference type="EMBL" id="BNAG01000002">
    <property type="protein sequence ID" value="GHE59166.1"/>
    <property type="molecule type" value="Genomic_DNA"/>
</dbReference>
<dbReference type="NCBIfam" id="NF005589">
    <property type="entry name" value="PRK07314.1"/>
    <property type="match status" value="1"/>
</dbReference>
<dbReference type="PROSITE" id="PS52004">
    <property type="entry name" value="KS3_2"/>
    <property type="match status" value="1"/>
</dbReference>
<evidence type="ECO:0000256" key="3">
    <source>
        <dbReference type="ARBA" id="ARBA00012356"/>
    </source>
</evidence>
<dbReference type="InterPro" id="IPR000794">
    <property type="entry name" value="Beta-ketoacyl_synthase"/>
</dbReference>
<keyword evidence="5 11" id="KW-0444">Lipid biosynthesis</keyword>
<comment type="catalytic activity">
    <reaction evidence="11">
        <text>a fatty acyl-[ACP] + malonyl-[ACP] + H(+) = a 3-oxoacyl-[ACP] + holo-[ACP] + CO2</text>
        <dbReference type="Rhea" id="RHEA:22836"/>
        <dbReference type="Rhea" id="RHEA-COMP:9623"/>
        <dbReference type="Rhea" id="RHEA-COMP:9685"/>
        <dbReference type="Rhea" id="RHEA-COMP:9916"/>
        <dbReference type="Rhea" id="RHEA-COMP:14125"/>
        <dbReference type="ChEBI" id="CHEBI:15378"/>
        <dbReference type="ChEBI" id="CHEBI:16526"/>
        <dbReference type="ChEBI" id="CHEBI:64479"/>
        <dbReference type="ChEBI" id="CHEBI:78449"/>
        <dbReference type="ChEBI" id="CHEBI:78776"/>
        <dbReference type="ChEBI" id="CHEBI:138651"/>
    </reaction>
</comment>
<accession>A0ABQ3I6T7</accession>
<comment type="function">
    <text evidence="11">Involved in the type II fatty acid elongation cycle. Catalyzes the elongation of a wide range of acyl-ACP by the addition of two carbons from malonyl-ACP to an acyl acceptor. Can efficiently catalyze the conversion of palmitoleoyl-ACP (cis-hexadec-9-enoyl-ACP) to cis-vaccenoyl-ACP (cis-octadec-11-enoyl-ACP), an essential step in the thermal regulation of fatty acid composition.</text>
</comment>
<dbReference type="PANTHER" id="PTHR11712">
    <property type="entry name" value="POLYKETIDE SYNTHASE-RELATED"/>
    <property type="match status" value="1"/>
</dbReference>
<evidence type="ECO:0000256" key="6">
    <source>
        <dbReference type="ARBA" id="ARBA00022679"/>
    </source>
</evidence>
<dbReference type="RefSeq" id="WP_189629347.1">
    <property type="nucleotide sequence ID" value="NZ_BNAG01000002.1"/>
</dbReference>
<dbReference type="InterPro" id="IPR016039">
    <property type="entry name" value="Thiolase-like"/>
</dbReference>
<dbReference type="Proteomes" id="UP000658258">
    <property type="component" value="Unassembled WGS sequence"/>
</dbReference>
<dbReference type="SUPFAM" id="SSF53901">
    <property type="entry name" value="Thiolase-like"/>
    <property type="match status" value="2"/>
</dbReference>
<keyword evidence="10 11" id="KW-0012">Acyltransferase</keyword>